<dbReference type="GO" id="GO:0003919">
    <property type="term" value="F:FMN adenylyltransferase activity"/>
    <property type="evidence" value="ECO:0007669"/>
    <property type="project" value="UniProtKB-UniRule"/>
</dbReference>
<dbReference type="Gene3D" id="2.40.30.30">
    <property type="entry name" value="Riboflavin kinase-like"/>
    <property type="match status" value="1"/>
</dbReference>
<evidence type="ECO:0000256" key="8">
    <source>
        <dbReference type="ARBA" id="ARBA00022777"/>
    </source>
</evidence>
<comment type="catalytic activity">
    <reaction evidence="13 14">
        <text>FMN + ATP + H(+) = FAD + diphosphate</text>
        <dbReference type="Rhea" id="RHEA:17237"/>
        <dbReference type="ChEBI" id="CHEBI:15378"/>
        <dbReference type="ChEBI" id="CHEBI:30616"/>
        <dbReference type="ChEBI" id="CHEBI:33019"/>
        <dbReference type="ChEBI" id="CHEBI:57692"/>
        <dbReference type="ChEBI" id="CHEBI:58210"/>
        <dbReference type="EC" id="2.7.7.2"/>
    </reaction>
</comment>
<dbReference type="SUPFAM" id="SSF82114">
    <property type="entry name" value="Riboflavin kinase-like"/>
    <property type="match status" value="1"/>
</dbReference>
<dbReference type="InterPro" id="IPR023468">
    <property type="entry name" value="Riboflavin_kinase"/>
</dbReference>
<dbReference type="SMART" id="SM00904">
    <property type="entry name" value="Flavokinase"/>
    <property type="match status" value="1"/>
</dbReference>
<keyword evidence="10 14" id="KW-0067">ATP-binding</keyword>
<name>A0A832H8K2_9CYAN</name>
<evidence type="ECO:0000256" key="10">
    <source>
        <dbReference type="ARBA" id="ARBA00022840"/>
    </source>
</evidence>
<dbReference type="GO" id="GO:0006747">
    <property type="term" value="P:FAD biosynthetic process"/>
    <property type="evidence" value="ECO:0007669"/>
    <property type="project" value="UniProtKB-UniRule"/>
</dbReference>
<organism evidence="16">
    <name type="scientific">Oscillatoriales cyanobacterium SpSt-402</name>
    <dbReference type="NCBI Taxonomy" id="2282168"/>
    <lineage>
        <taxon>Bacteria</taxon>
        <taxon>Bacillati</taxon>
        <taxon>Cyanobacteriota</taxon>
        <taxon>Cyanophyceae</taxon>
        <taxon>Oscillatoriophycideae</taxon>
        <taxon>Oscillatoriales</taxon>
    </lineage>
</organism>
<keyword evidence="11" id="KW-0511">Multifunctional enzyme</keyword>
<dbReference type="NCBIfam" id="TIGR00125">
    <property type="entry name" value="cyt_tran_rel"/>
    <property type="match status" value="1"/>
</dbReference>
<evidence type="ECO:0000256" key="11">
    <source>
        <dbReference type="ARBA" id="ARBA00023268"/>
    </source>
</evidence>
<dbReference type="Pfam" id="PF01687">
    <property type="entry name" value="Flavokinase"/>
    <property type="match status" value="1"/>
</dbReference>
<dbReference type="Pfam" id="PF06574">
    <property type="entry name" value="FAD_syn"/>
    <property type="match status" value="1"/>
</dbReference>
<comment type="caution">
    <text evidence="16">The sequence shown here is derived from an EMBL/GenBank/DDBJ whole genome shotgun (WGS) entry which is preliminary data.</text>
</comment>
<dbReference type="EC" id="2.7.1.26" evidence="14"/>
<evidence type="ECO:0000256" key="2">
    <source>
        <dbReference type="ARBA" id="ARBA00005201"/>
    </source>
</evidence>
<keyword evidence="8 14" id="KW-0418">Kinase</keyword>
<evidence type="ECO:0000256" key="12">
    <source>
        <dbReference type="ARBA" id="ARBA00047880"/>
    </source>
</evidence>
<evidence type="ECO:0000259" key="15">
    <source>
        <dbReference type="SMART" id="SM00904"/>
    </source>
</evidence>
<evidence type="ECO:0000256" key="9">
    <source>
        <dbReference type="ARBA" id="ARBA00022827"/>
    </source>
</evidence>
<accession>A0A832H8K2</accession>
<dbReference type="UniPathway" id="UPA00276">
    <property type="reaction ID" value="UER00406"/>
</dbReference>
<evidence type="ECO:0000256" key="13">
    <source>
        <dbReference type="ARBA" id="ARBA00049494"/>
    </source>
</evidence>
<comment type="catalytic activity">
    <reaction evidence="12 14">
        <text>riboflavin + ATP = FMN + ADP + H(+)</text>
        <dbReference type="Rhea" id="RHEA:14357"/>
        <dbReference type="ChEBI" id="CHEBI:15378"/>
        <dbReference type="ChEBI" id="CHEBI:30616"/>
        <dbReference type="ChEBI" id="CHEBI:57986"/>
        <dbReference type="ChEBI" id="CHEBI:58210"/>
        <dbReference type="ChEBI" id="CHEBI:456216"/>
        <dbReference type="EC" id="2.7.1.26"/>
    </reaction>
</comment>
<evidence type="ECO:0000256" key="3">
    <source>
        <dbReference type="ARBA" id="ARBA00022630"/>
    </source>
</evidence>
<dbReference type="AlphaFoldDB" id="A0A832H8K2"/>
<reference evidence="16" key="1">
    <citation type="journal article" date="2020" name="mSystems">
        <title>Genome- and Community-Level Interaction Insights into Carbon Utilization and Element Cycling Functions of Hydrothermarchaeota in Hydrothermal Sediment.</title>
        <authorList>
            <person name="Zhou Z."/>
            <person name="Liu Y."/>
            <person name="Xu W."/>
            <person name="Pan J."/>
            <person name="Luo Z.H."/>
            <person name="Li M."/>
        </authorList>
    </citation>
    <scope>NUCLEOTIDE SEQUENCE [LARGE SCALE GENOMIC DNA]</scope>
    <source>
        <strain evidence="16">SpSt-402</strain>
    </source>
</reference>
<dbReference type="InterPro" id="IPR015865">
    <property type="entry name" value="Riboflavin_kinase_bac/euk"/>
</dbReference>
<dbReference type="SUPFAM" id="SSF52374">
    <property type="entry name" value="Nucleotidylyl transferase"/>
    <property type="match status" value="1"/>
</dbReference>
<dbReference type="FunFam" id="3.40.50.620:FF:000021">
    <property type="entry name" value="Riboflavin biosynthesis protein"/>
    <property type="match status" value="1"/>
</dbReference>
<dbReference type="InterPro" id="IPR004821">
    <property type="entry name" value="Cyt_trans-like"/>
</dbReference>
<keyword evidence="9 14" id="KW-0274">FAD</keyword>
<keyword evidence="4 14" id="KW-0288">FMN</keyword>
<dbReference type="UniPathway" id="UPA00277">
    <property type="reaction ID" value="UER00407"/>
</dbReference>
<comment type="similarity">
    <text evidence="14">Belongs to the ribF family.</text>
</comment>
<dbReference type="GO" id="GO:0005524">
    <property type="term" value="F:ATP binding"/>
    <property type="evidence" value="ECO:0007669"/>
    <property type="project" value="UniProtKB-UniRule"/>
</dbReference>
<dbReference type="PANTHER" id="PTHR22749:SF6">
    <property type="entry name" value="RIBOFLAVIN KINASE"/>
    <property type="match status" value="1"/>
</dbReference>
<dbReference type="GO" id="GO:0009398">
    <property type="term" value="P:FMN biosynthetic process"/>
    <property type="evidence" value="ECO:0007669"/>
    <property type="project" value="UniProtKB-UniRule"/>
</dbReference>
<dbReference type="NCBIfam" id="NF004160">
    <property type="entry name" value="PRK05627.1-3"/>
    <property type="match status" value="1"/>
</dbReference>
<dbReference type="InterPro" id="IPR014729">
    <property type="entry name" value="Rossmann-like_a/b/a_fold"/>
</dbReference>
<keyword evidence="6 14" id="KW-0548">Nucleotidyltransferase</keyword>
<dbReference type="GO" id="GO:0009231">
    <property type="term" value="P:riboflavin biosynthetic process"/>
    <property type="evidence" value="ECO:0007669"/>
    <property type="project" value="InterPro"/>
</dbReference>
<evidence type="ECO:0000256" key="14">
    <source>
        <dbReference type="PIRNR" id="PIRNR004491"/>
    </source>
</evidence>
<dbReference type="NCBIfam" id="TIGR00083">
    <property type="entry name" value="ribF"/>
    <property type="match status" value="1"/>
</dbReference>
<keyword evidence="3 14" id="KW-0285">Flavoprotein</keyword>
<dbReference type="PANTHER" id="PTHR22749">
    <property type="entry name" value="RIBOFLAVIN KINASE/FMN ADENYLYLTRANSFERASE"/>
    <property type="match status" value="1"/>
</dbReference>
<keyword evidence="7 14" id="KW-0547">Nucleotide-binding</keyword>
<protein>
    <recommendedName>
        <fullName evidence="14">Riboflavin biosynthesis protein</fullName>
    </recommendedName>
    <domain>
        <recommendedName>
            <fullName evidence="14">Riboflavin kinase</fullName>
            <ecNumber evidence="14">2.7.1.26</ecNumber>
        </recommendedName>
        <alternativeName>
            <fullName evidence="14">Flavokinase</fullName>
        </alternativeName>
    </domain>
    <domain>
        <recommendedName>
            <fullName evidence="14">FMN adenylyltransferase</fullName>
            <ecNumber evidence="14">2.7.7.2</ecNumber>
        </recommendedName>
        <alternativeName>
            <fullName evidence="14">FAD pyrophosphorylase</fullName>
        </alternativeName>
        <alternativeName>
            <fullName evidence="14">FAD synthase</fullName>
        </alternativeName>
    </domain>
</protein>
<evidence type="ECO:0000256" key="7">
    <source>
        <dbReference type="ARBA" id="ARBA00022741"/>
    </source>
</evidence>
<evidence type="ECO:0000313" key="16">
    <source>
        <dbReference type="EMBL" id="HGW94390.1"/>
    </source>
</evidence>
<dbReference type="CDD" id="cd02064">
    <property type="entry name" value="FAD_synthetase_N"/>
    <property type="match status" value="1"/>
</dbReference>
<sequence length="317" mass="34821">MRVTLSLTPVFTPTAVALGNFDGVHQGHRQVIQPILKSFDQAGETLCKTVVTFHPHPQEFFSGQPRSLLTPLDEKVAQLKELGVEQLILLPFDRELASLSPEQFVQKILVEKLQARLVSVGLDFCFGKGRTGTAADLKDLAARHGVEIAIAPLKLLNNTRVSSSRIRQALLEGNVQYANYLLGRPYSLVGQVVQGQQLGRTLGFPTANLELPPEKFLPCSGVYAVRVQVCDRPDGLLTCEAAQLPGVMNLGTRPTLNGVQLLAEVHALDWSGDWYGKTLCVQLEHFIRQEQKFACLEDLTTQIRADCETARTLLGSA</sequence>
<dbReference type="EMBL" id="DSRD01000561">
    <property type="protein sequence ID" value="HGW94390.1"/>
    <property type="molecule type" value="Genomic_DNA"/>
</dbReference>
<evidence type="ECO:0000256" key="1">
    <source>
        <dbReference type="ARBA" id="ARBA00004726"/>
    </source>
</evidence>
<dbReference type="InterPro" id="IPR015864">
    <property type="entry name" value="FAD_synthase"/>
</dbReference>
<dbReference type="NCBIfam" id="NF004162">
    <property type="entry name" value="PRK05627.1-5"/>
    <property type="match status" value="1"/>
</dbReference>
<dbReference type="Gene3D" id="3.40.50.620">
    <property type="entry name" value="HUPs"/>
    <property type="match status" value="1"/>
</dbReference>
<evidence type="ECO:0000256" key="4">
    <source>
        <dbReference type="ARBA" id="ARBA00022643"/>
    </source>
</evidence>
<comment type="pathway">
    <text evidence="2 14">Cofactor biosynthesis; FMN biosynthesis; FMN from riboflavin (ATP route): step 1/1.</text>
</comment>
<gene>
    <name evidence="16" type="ORF">ENR47_08930</name>
</gene>
<dbReference type="PIRSF" id="PIRSF004491">
    <property type="entry name" value="FAD_Synth"/>
    <property type="match status" value="1"/>
</dbReference>
<dbReference type="InterPro" id="IPR023465">
    <property type="entry name" value="Riboflavin_kinase_dom_sf"/>
</dbReference>
<dbReference type="GO" id="GO:0008531">
    <property type="term" value="F:riboflavin kinase activity"/>
    <property type="evidence" value="ECO:0007669"/>
    <property type="project" value="UniProtKB-UniRule"/>
</dbReference>
<dbReference type="InterPro" id="IPR002606">
    <property type="entry name" value="Riboflavin_kinase_bac"/>
</dbReference>
<evidence type="ECO:0000256" key="6">
    <source>
        <dbReference type="ARBA" id="ARBA00022695"/>
    </source>
</evidence>
<comment type="pathway">
    <text evidence="1 14">Cofactor biosynthesis; FAD biosynthesis; FAD from FMN: step 1/1.</text>
</comment>
<proteinExistence type="inferred from homology"/>
<dbReference type="EC" id="2.7.7.2" evidence="14"/>
<feature type="domain" description="Riboflavin kinase" evidence="15">
    <location>
        <begin position="181"/>
        <end position="315"/>
    </location>
</feature>
<evidence type="ECO:0000256" key="5">
    <source>
        <dbReference type="ARBA" id="ARBA00022679"/>
    </source>
</evidence>
<keyword evidence="5 14" id="KW-0808">Transferase</keyword>